<evidence type="ECO:0000313" key="2">
    <source>
        <dbReference type="RefSeq" id="XP_065667996.1"/>
    </source>
</evidence>
<dbReference type="PANTHER" id="PTHR45749">
    <property type="match status" value="1"/>
</dbReference>
<evidence type="ECO:0000313" key="1">
    <source>
        <dbReference type="Proteomes" id="UP001652625"/>
    </source>
</evidence>
<dbReference type="PANTHER" id="PTHR45749:SF35">
    <property type="entry name" value="AC-LIKE TRANSPOSASE-RELATED"/>
    <property type="match status" value="1"/>
</dbReference>
<dbReference type="RefSeq" id="XP_065667996.1">
    <property type="nucleotide sequence ID" value="XM_065811924.1"/>
</dbReference>
<gene>
    <name evidence="2" type="primary">LOC136088240</name>
</gene>
<dbReference type="GeneID" id="136088240"/>
<name>A0ABM4D199_HYDVU</name>
<reference evidence="2" key="1">
    <citation type="submission" date="2025-08" db="UniProtKB">
        <authorList>
            <consortium name="RefSeq"/>
        </authorList>
    </citation>
    <scope>IDENTIFICATION</scope>
</reference>
<proteinExistence type="predicted"/>
<organism evidence="1 2">
    <name type="scientific">Hydra vulgaris</name>
    <name type="common">Hydra</name>
    <name type="synonym">Hydra attenuata</name>
    <dbReference type="NCBI Taxonomy" id="6087"/>
    <lineage>
        <taxon>Eukaryota</taxon>
        <taxon>Metazoa</taxon>
        <taxon>Cnidaria</taxon>
        <taxon>Hydrozoa</taxon>
        <taxon>Hydroidolina</taxon>
        <taxon>Anthoathecata</taxon>
        <taxon>Aplanulata</taxon>
        <taxon>Hydridae</taxon>
        <taxon>Hydra</taxon>
    </lineage>
</organism>
<protein>
    <submittedName>
        <fullName evidence="2">Uncharacterized protein LOC136088240</fullName>
    </submittedName>
</protein>
<sequence>MQRVISGEMKKWRDILKVIVDAILFCAKNNLALQGTTEDIGQQNSCIFLSLIELISHYYPLVAEHIASVKAKKTKTSYFSPRIQNELIELLGQKVRNEILSNIKEAKYYSTLFECTPDASHKDQMTQIISQKPFQLTLPQKKKKKIKGSKASIKNLRYVGVDNIIKDATKKANQSGIDGGFPIKRKRKVKRMALYEAEDDSHLLTAEAEFGSQCNLVFDSIITQIEWRL</sequence>
<accession>A0ABM4D199</accession>
<keyword evidence="1" id="KW-1185">Reference proteome</keyword>
<dbReference type="Proteomes" id="UP001652625">
    <property type="component" value="Chromosome 12"/>
</dbReference>